<reference evidence="2 3" key="1">
    <citation type="submission" date="2020-07" db="EMBL/GenBank/DDBJ databases">
        <title>Draft genome and description of Corynebacterium haemomassiliense strain Marseile-Q3615 sp. nov.</title>
        <authorList>
            <person name="Boxberger M."/>
            <person name="La Scola B."/>
        </authorList>
    </citation>
    <scope>NUCLEOTIDE SEQUENCE [LARGE SCALE GENOMIC DNA]</scope>
    <source>
        <strain evidence="2 3">Marseille-Q3615</strain>
    </source>
</reference>
<keyword evidence="1" id="KW-0732">Signal</keyword>
<name>A0A7W2E9R4_9CORY</name>
<evidence type="ECO:0000313" key="3">
    <source>
        <dbReference type="Proteomes" id="UP000523682"/>
    </source>
</evidence>
<protein>
    <submittedName>
        <fullName evidence="2">Uncharacterized protein</fullName>
    </submittedName>
</protein>
<accession>A0A7W2E9R4</accession>
<organism evidence="2 3">
    <name type="scientific">Corynebacterium haemomassiliense</name>
    <dbReference type="NCBI Taxonomy" id="2754726"/>
    <lineage>
        <taxon>Bacteria</taxon>
        <taxon>Bacillati</taxon>
        <taxon>Actinomycetota</taxon>
        <taxon>Actinomycetes</taxon>
        <taxon>Mycobacteriales</taxon>
        <taxon>Corynebacteriaceae</taxon>
        <taxon>Corynebacterium</taxon>
    </lineage>
</organism>
<evidence type="ECO:0000256" key="1">
    <source>
        <dbReference type="SAM" id="SignalP"/>
    </source>
</evidence>
<dbReference type="Proteomes" id="UP000523682">
    <property type="component" value="Unassembled WGS sequence"/>
</dbReference>
<keyword evidence="3" id="KW-1185">Reference proteome</keyword>
<dbReference type="AlphaFoldDB" id="A0A7W2E9R4"/>
<sequence length="137" mass="14305">MKVKKFLSATLVAFIGLLVSPTAVAAQPIDWTISQTIIGPKGEDLPLRVGQGDEPGSVGFGLSQIKDSHGGFVPATTEIDTVLHNAPDCKGGLNAGNGKKECSYPINGRVMTVVATERVDPVSGDGRPVGIITAFYR</sequence>
<proteinExistence type="predicted"/>
<evidence type="ECO:0000313" key="2">
    <source>
        <dbReference type="EMBL" id="MBA5243751.1"/>
    </source>
</evidence>
<feature type="chain" id="PRO_5030803006" evidence="1">
    <location>
        <begin position="26"/>
        <end position="137"/>
    </location>
</feature>
<feature type="signal peptide" evidence="1">
    <location>
        <begin position="1"/>
        <end position="25"/>
    </location>
</feature>
<dbReference type="EMBL" id="JACDTZ010000001">
    <property type="protein sequence ID" value="MBA5243751.1"/>
    <property type="molecule type" value="Genomic_DNA"/>
</dbReference>
<dbReference type="RefSeq" id="WP_181888455.1">
    <property type="nucleotide sequence ID" value="NZ_CP170998.1"/>
</dbReference>
<gene>
    <name evidence="2" type="ORF">H0193_02785</name>
</gene>
<comment type="caution">
    <text evidence="2">The sequence shown here is derived from an EMBL/GenBank/DDBJ whole genome shotgun (WGS) entry which is preliminary data.</text>
</comment>